<dbReference type="InterPro" id="IPR015947">
    <property type="entry name" value="PUA-like_sf"/>
</dbReference>
<dbReference type="AlphaFoldDB" id="A0A830GDY2"/>
<protein>
    <recommendedName>
        <fullName evidence="3">ASCH domain-containing protein</fullName>
    </recommendedName>
</protein>
<dbReference type="SUPFAM" id="SSF88697">
    <property type="entry name" value="PUA domain-like"/>
    <property type="match status" value="1"/>
</dbReference>
<name>A0A830GDY2_9EURY</name>
<dbReference type="EMBL" id="BMOQ01000009">
    <property type="protein sequence ID" value="GGN25365.1"/>
    <property type="molecule type" value="Genomic_DNA"/>
</dbReference>
<dbReference type="RefSeq" id="WP_188879922.1">
    <property type="nucleotide sequence ID" value="NZ_BMOQ01000009.1"/>
</dbReference>
<dbReference type="Proteomes" id="UP000608850">
    <property type="component" value="Unassembled WGS sequence"/>
</dbReference>
<proteinExistence type="predicted"/>
<evidence type="ECO:0008006" key="3">
    <source>
        <dbReference type="Google" id="ProtNLM"/>
    </source>
</evidence>
<dbReference type="OrthoDB" id="84651at2157"/>
<evidence type="ECO:0000313" key="2">
    <source>
        <dbReference type="Proteomes" id="UP000608850"/>
    </source>
</evidence>
<evidence type="ECO:0000313" key="1">
    <source>
        <dbReference type="EMBL" id="GGN25365.1"/>
    </source>
</evidence>
<comment type="caution">
    <text evidence="1">The sequence shown here is derived from an EMBL/GenBank/DDBJ whole genome shotgun (WGS) entry which is preliminary data.</text>
</comment>
<organism evidence="1 2">
    <name type="scientific">Halarchaeum nitratireducens</name>
    <dbReference type="NCBI Taxonomy" id="489913"/>
    <lineage>
        <taxon>Archaea</taxon>
        <taxon>Methanobacteriati</taxon>
        <taxon>Methanobacteriota</taxon>
        <taxon>Stenosarchaea group</taxon>
        <taxon>Halobacteria</taxon>
        <taxon>Halobacteriales</taxon>
        <taxon>Halobacteriaceae</taxon>
    </lineage>
</organism>
<reference evidence="1 2" key="1">
    <citation type="journal article" date="2019" name="Int. J. Syst. Evol. Microbiol.">
        <title>The Global Catalogue of Microorganisms (GCM) 10K type strain sequencing project: providing services to taxonomists for standard genome sequencing and annotation.</title>
        <authorList>
            <consortium name="The Broad Institute Genomics Platform"/>
            <consortium name="The Broad Institute Genome Sequencing Center for Infectious Disease"/>
            <person name="Wu L."/>
            <person name="Ma J."/>
        </authorList>
    </citation>
    <scope>NUCLEOTIDE SEQUENCE [LARGE SCALE GENOMIC DNA]</scope>
    <source>
        <strain evidence="1 2">JCM 16331</strain>
    </source>
</reference>
<accession>A0A830GDY2</accession>
<dbReference type="Gene3D" id="2.30.130.30">
    <property type="entry name" value="Hypothetical protein"/>
    <property type="match status" value="1"/>
</dbReference>
<sequence>MDVLLSIKPEFAEKILGEEKRYEFRKTRFSDPSTVDTVFMYASAPVQKIVGSFTLNGIAEGTPAELWRDYGPDSGITDRSRFMDYFEGAETGYAIEVSDVHRLSNPIDPQEQVKNFRPPVSFQYIRDEHQDLFTGQAAESGSD</sequence>
<gene>
    <name evidence="1" type="ORF">GCM10009021_29180</name>
</gene>
<keyword evidence="2" id="KW-1185">Reference proteome</keyword>